<keyword evidence="9" id="KW-1185">Reference proteome</keyword>
<dbReference type="OrthoDB" id="9801500at2"/>
<evidence type="ECO:0000256" key="2">
    <source>
        <dbReference type="ARBA" id="ARBA00005811"/>
    </source>
</evidence>
<dbReference type="HOGENOM" id="CLU_114443_0_0_10"/>
<comment type="subcellular location">
    <subcellularLocation>
        <location evidence="1">Cell membrane</location>
        <topology evidence="1">Single-pass membrane protein</topology>
    </subcellularLocation>
    <subcellularLocation>
        <location evidence="7">Cell membrane</location>
        <topology evidence="7">Single-pass type II membrane protein</topology>
    </subcellularLocation>
</comment>
<dbReference type="Pfam" id="PF02472">
    <property type="entry name" value="ExbD"/>
    <property type="match status" value="1"/>
</dbReference>
<protein>
    <recommendedName>
        <fullName evidence="10">Biopolymer transport protein ExbD/TolR</fullName>
    </recommendedName>
</protein>
<evidence type="ECO:0000256" key="4">
    <source>
        <dbReference type="ARBA" id="ARBA00022692"/>
    </source>
</evidence>
<accession>A0A098C1U3</accession>
<evidence type="ECO:0000256" key="5">
    <source>
        <dbReference type="ARBA" id="ARBA00022989"/>
    </source>
</evidence>
<evidence type="ECO:0000256" key="1">
    <source>
        <dbReference type="ARBA" id="ARBA00004162"/>
    </source>
</evidence>
<keyword evidence="6" id="KW-0472">Membrane</keyword>
<dbReference type="InterPro" id="IPR003400">
    <property type="entry name" value="ExbD"/>
</dbReference>
<dbReference type="Proteomes" id="UP000032417">
    <property type="component" value="Chromosome 1"/>
</dbReference>
<dbReference type="PATRIC" id="fig|1562970.3.peg.1625"/>
<evidence type="ECO:0000256" key="7">
    <source>
        <dbReference type="RuleBase" id="RU003879"/>
    </source>
</evidence>
<dbReference type="GO" id="GO:0022857">
    <property type="term" value="F:transmembrane transporter activity"/>
    <property type="evidence" value="ECO:0007669"/>
    <property type="project" value="InterPro"/>
</dbReference>
<dbReference type="PANTHER" id="PTHR30558">
    <property type="entry name" value="EXBD MEMBRANE COMPONENT OF PMF-DRIVEN MACROMOLECULE IMPORT SYSTEM"/>
    <property type="match status" value="1"/>
</dbReference>
<proteinExistence type="inferred from homology"/>
<keyword evidence="7" id="KW-0653">Protein transport</keyword>
<comment type="similarity">
    <text evidence="2 7">Belongs to the ExbD/TolR family.</text>
</comment>
<name>A0A098C1U3_9BACT</name>
<evidence type="ECO:0000256" key="6">
    <source>
        <dbReference type="ARBA" id="ARBA00023136"/>
    </source>
</evidence>
<dbReference type="GO" id="GO:0015031">
    <property type="term" value="P:protein transport"/>
    <property type="evidence" value="ECO:0007669"/>
    <property type="project" value="UniProtKB-KW"/>
</dbReference>
<dbReference type="GO" id="GO:0005886">
    <property type="term" value="C:plasma membrane"/>
    <property type="evidence" value="ECO:0007669"/>
    <property type="project" value="UniProtKB-SubCell"/>
</dbReference>
<evidence type="ECO:0008006" key="10">
    <source>
        <dbReference type="Google" id="ProtNLM"/>
    </source>
</evidence>
<reference evidence="8 9" key="1">
    <citation type="submission" date="2014-08" db="EMBL/GenBank/DDBJ databases">
        <authorList>
            <person name="Wibberg D."/>
        </authorList>
    </citation>
    <scope>NUCLEOTIDE SEQUENCE [LARGE SCALE GENOMIC DNA]</scope>
    <source>
        <strain evidence="9">ING2-E5B</strain>
    </source>
</reference>
<dbReference type="EMBL" id="LN515532">
    <property type="protein sequence ID" value="CEA16383.1"/>
    <property type="molecule type" value="Genomic_DNA"/>
</dbReference>
<keyword evidence="3" id="KW-1003">Cell membrane</keyword>
<evidence type="ECO:0000313" key="8">
    <source>
        <dbReference type="EMBL" id="CEA16383.1"/>
    </source>
</evidence>
<keyword evidence="5" id="KW-1133">Transmembrane helix</keyword>
<keyword evidence="4 7" id="KW-0812">Transmembrane</keyword>
<dbReference type="STRING" id="1562970.ING2E5B_1635"/>
<dbReference type="KEGG" id="pbt:ING2E5B_1635"/>
<gene>
    <name evidence="8" type="ORF">ING2E5B_1635</name>
</gene>
<evidence type="ECO:0000313" key="9">
    <source>
        <dbReference type="Proteomes" id="UP000032417"/>
    </source>
</evidence>
<evidence type="ECO:0000256" key="3">
    <source>
        <dbReference type="ARBA" id="ARBA00022475"/>
    </source>
</evidence>
<keyword evidence="7" id="KW-0813">Transport</keyword>
<dbReference type="AlphaFoldDB" id="A0A098C1U3"/>
<organism evidence="8 9">
    <name type="scientific">Fermentimonas caenicola</name>
    <dbReference type="NCBI Taxonomy" id="1562970"/>
    <lineage>
        <taxon>Bacteria</taxon>
        <taxon>Pseudomonadati</taxon>
        <taxon>Bacteroidota</taxon>
        <taxon>Bacteroidia</taxon>
        <taxon>Bacteroidales</taxon>
        <taxon>Dysgonomonadaceae</taxon>
        <taxon>Fermentimonas</taxon>
    </lineage>
</organism>
<dbReference type="PANTHER" id="PTHR30558:SF3">
    <property type="entry name" value="BIOPOLYMER TRANSPORT PROTEIN EXBD-RELATED"/>
    <property type="match status" value="1"/>
</dbReference>
<sequence>MPKTNRKVPALNASSMADVSFLLLCYFLMVSSMDVDSGLARRLPPPPQNEQEQSSVDVQRRNLLVVLVNSKNEILVQDQQGTVMYANESELQGGSGNIAMKDVVKEFVLNTSNSPDLPQLIEEDFGPPIGTVPVTSNHVISIQNDATTRYSAYIAVQNEVVRAYNELRNEGARRYFGTSYEELTVDQKKQIDDLYPQRISEAEPKNYGGEQ</sequence>